<dbReference type="AlphaFoldDB" id="A0A1C7NEM0"/>
<evidence type="ECO:0000256" key="1">
    <source>
        <dbReference type="ARBA" id="ARBA00010800"/>
    </source>
</evidence>
<dbReference type="InterPro" id="IPR002759">
    <property type="entry name" value="Pop5/Rpp14/Rnp2-like"/>
</dbReference>
<evidence type="ECO:0000256" key="2">
    <source>
        <dbReference type="ARBA" id="ARBA00022694"/>
    </source>
</evidence>
<dbReference type="EMBL" id="LUGH01000214">
    <property type="protein sequence ID" value="OBZ87563.1"/>
    <property type="molecule type" value="Genomic_DNA"/>
</dbReference>
<organism evidence="3 4">
    <name type="scientific">Choanephora cucurbitarum</name>
    <dbReference type="NCBI Taxonomy" id="101091"/>
    <lineage>
        <taxon>Eukaryota</taxon>
        <taxon>Fungi</taxon>
        <taxon>Fungi incertae sedis</taxon>
        <taxon>Mucoromycota</taxon>
        <taxon>Mucoromycotina</taxon>
        <taxon>Mucoromycetes</taxon>
        <taxon>Mucorales</taxon>
        <taxon>Mucorineae</taxon>
        <taxon>Choanephoraceae</taxon>
        <taxon>Choanephoroideae</taxon>
        <taxon>Choanephora</taxon>
    </lineage>
</organism>
<comment type="similarity">
    <text evidence="1">Belongs to the eukaryotic/archaeal RNase P protein component 2 family.</text>
</comment>
<dbReference type="GO" id="GO:0001682">
    <property type="term" value="P:tRNA 5'-leader removal"/>
    <property type="evidence" value="ECO:0007669"/>
    <property type="project" value="InterPro"/>
</dbReference>
<proteinExistence type="inferred from homology"/>
<keyword evidence="4" id="KW-1185">Reference proteome</keyword>
<evidence type="ECO:0000313" key="4">
    <source>
        <dbReference type="Proteomes" id="UP000093000"/>
    </source>
</evidence>
<evidence type="ECO:0000313" key="3">
    <source>
        <dbReference type="EMBL" id="OBZ87563.1"/>
    </source>
</evidence>
<dbReference type="GO" id="GO:0033204">
    <property type="term" value="F:ribonuclease P RNA binding"/>
    <property type="evidence" value="ECO:0007669"/>
    <property type="project" value="TreeGrafter"/>
</dbReference>
<gene>
    <name evidence="3" type="ORF">A0J61_04390</name>
</gene>
<dbReference type="GO" id="GO:0005730">
    <property type="term" value="C:nucleolus"/>
    <property type="evidence" value="ECO:0007669"/>
    <property type="project" value="TreeGrafter"/>
</dbReference>
<reference evidence="3 4" key="1">
    <citation type="submission" date="2016-03" db="EMBL/GenBank/DDBJ databases">
        <title>Choanephora cucurbitarum.</title>
        <authorList>
            <person name="Min B."/>
            <person name="Park H."/>
            <person name="Park J.-H."/>
            <person name="Shin H.-D."/>
            <person name="Choi I.-G."/>
        </authorList>
    </citation>
    <scope>NUCLEOTIDE SEQUENCE [LARGE SCALE GENOMIC DNA]</scope>
    <source>
        <strain evidence="3 4">KUS-F28377</strain>
    </source>
</reference>
<name>A0A1C7NEM0_9FUNG</name>
<accession>A0A1C7NEM0</accession>
<sequence length="100" mass="11294">MLHTHYSSWSDEDLHVEVTELSFRMSIQQALQSTFGQIGASCYINILDWNKFTNEGIIKVKQSELTTVWSALLNHQMTIANKLCVLDVLSSSAYLISLAD</sequence>
<protein>
    <submittedName>
        <fullName evidence="3">Uncharacterized protein</fullName>
    </submittedName>
</protein>
<dbReference type="STRING" id="101091.A0A1C7NEM0"/>
<dbReference type="Proteomes" id="UP000093000">
    <property type="component" value="Unassembled WGS sequence"/>
</dbReference>
<dbReference type="Pfam" id="PF01900">
    <property type="entry name" value="RNase_P_Rpp14"/>
    <property type="match status" value="1"/>
</dbReference>
<keyword evidence="2" id="KW-0819">tRNA processing</keyword>
<dbReference type="PANTHER" id="PTHR15441:SF1">
    <property type="entry name" value="RIBONUCLEASE P PROTEIN SUBUNIT P14"/>
    <property type="match status" value="1"/>
</dbReference>
<dbReference type="InParanoid" id="A0A1C7NEM0"/>
<dbReference type="InterPro" id="IPR038085">
    <property type="entry name" value="Rnp2-like_sf"/>
</dbReference>
<dbReference type="SUPFAM" id="SSF160350">
    <property type="entry name" value="Rnp2-like"/>
    <property type="match status" value="1"/>
</dbReference>
<dbReference type="PANTHER" id="PTHR15441">
    <property type="entry name" value="RIBONUCLEASE P PROTEIN SUBUNIT P14"/>
    <property type="match status" value="1"/>
</dbReference>
<dbReference type="OrthoDB" id="2262258at2759"/>
<dbReference type="GO" id="GO:0030681">
    <property type="term" value="C:multimeric ribonuclease P complex"/>
    <property type="evidence" value="ECO:0007669"/>
    <property type="project" value="TreeGrafter"/>
</dbReference>
<comment type="caution">
    <text evidence="3">The sequence shown here is derived from an EMBL/GenBank/DDBJ whole genome shotgun (WGS) entry which is preliminary data.</text>
</comment>
<dbReference type="Gene3D" id="3.30.70.3250">
    <property type="entry name" value="Ribonuclease P, Pop5 subunit"/>
    <property type="match status" value="1"/>
</dbReference>